<evidence type="ECO:0000256" key="9">
    <source>
        <dbReference type="ARBA" id="ARBA00023027"/>
    </source>
</evidence>
<evidence type="ECO:0000259" key="11">
    <source>
        <dbReference type="Pfam" id="PF01134"/>
    </source>
</evidence>
<keyword evidence="9 10" id="KW-0520">NAD</keyword>
<keyword evidence="5 10" id="KW-0808">Transferase</keyword>
<name>A0A101I9A1_9BACT</name>
<comment type="cofactor">
    <cofactor evidence="1 10">
        <name>FAD</name>
        <dbReference type="ChEBI" id="CHEBI:57692"/>
    </cofactor>
</comment>
<sequence length="432" mass="48273">MRINVIGGGLAGSEAALSLADFGNKVVLYEMRPTKSTEVHHTDNFAELVCSNSFKSESLENASGLLKEEGCKLGSRLLQIAHHHRVPAGKALAVNRETFAEEVSSRIENHPLIEIKRQEICSLCLDESVNIVCTGPLTSGCLEDFLAELFGESLFFFDAVAPIVAADSVDFSRAFVADRYALDGDYVNCPLSREDYEVFWKELVMAEVAEVENFTDRFLFERCQPFEEIARSGIDALRYGPMKPVGLIEPVTGKEPYAVVQLRKENISGSLLGIVGFQTRLKWNEQKRILSLIPALRAVDIVRYGVMHRNTFLDSPRLLNPDLQSKIKRGLFFAGQISGLEGYVEAIVSGRIVAMNVNRFVHGCQTFIPPSETMIGGLIHHVTVSGRSPLKPVYANFGLLPEIKIRNRREKNRVKVIRAQEEMQRFLEGVER</sequence>
<evidence type="ECO:0000313" key="14">
    <source>
        <dbReference type="Proteomes" id="UP000054260"/>
    </source>
</evidence>
<dbReference type="Proteomes" id="UP000054260">
    <property type="component" value="Unassembled WGS sequence"/>
</dbReference>
<dbReference type="PANTHER" id="PTHR11806:SF2">
    <property type="entry name" value="METHYLENETETRAHYDROFOLATE--TRNA-(URACIL-5-)-METHYLTRANSFERASE TRMFO"/>
    <property type="match status" value="1"/>
</dbReference>
<dbReference type="Pfam" id="PF01134">
    <property type="entry name" value="GIDA"/>
    <property type="match status" value="1"/>
</dbReference>
<keyword evidence="8 10" id="KW-0521">NADP</keyword>
<comment type="caution">
    <text evidence="13">The sequence shown here is derived from an EMBL/GenBank/DDBJ whole genome shotgun (WGS) entry which is preliminary data.</text>
</comment>
<dbReference type="InterPro" id="IPR004417">
    <property type="entry name" value="TrmFO"/>
</dbReference>
<comment type="catalytic activity">
    <reaction evidence="10">
        <text>uridine(54) in tRNA + (6R)-5,10-methylene-5,6,7,8-tetrahydrofolate + NADPH + H(+) = 5-methyluridine(54) in tRNA + (6S)-5,6,7,8-tetrahydrofolate + NADP(+)</text>
        <dbReference type="Rhea" id="RHEA:62372"/>
        <dbReference type="Rhea" id="RHEA-COMP:10167"/>
        <dbReference type="Rhea" id="RHEA-COMP:10193"/>
        <dbReference type="ChEBI" id="CHEBI:15378"/>
        <dbReference type="ChEBI" id="CHEBI:15636"/>
        <dbReference type="ChEBI" id="CHEBI:57453"/>
        <dbReference type="ChEBI" id="CHEBI:57783"/>
        <dbReference type="ChEBI" id="CHEBI:58349"/>
        <dbReference type="ChEBI" id="CHEBI:65315"/>
        <dbReference type="ChEBI" id="CHEBI:74447"/>
        <dbReference type="EC" id="2.1.1.74"/>
    </reaction>
</comment>
<comment type="similarity">
    <text evidence="10">Belongs to the MnmG family. TrmFO subfamily.</text>
</comment>
<reference evidence="14 15" key="2">
    <citation type="journal article" date="2015" name="MBio">
        <title>Genome-Resolved Metagenomic Analysis Reveals Roles for Candidate Phyla and Other Microbial Community Members in Biogeochemical Transformations in Oil Reservoirs.</title>
        <authorList>
            <person name="Hu P."/>
            <person name="Tom L."/>
            <person name="Singh A."/>
            <person name="Thomas B.C."/>
            <person name="Baker B.J."/>
            <person name="Piceno Y.M."/>
            <person name="Andersen G.L."/>
            <person name="Banfield J.F."/>
        </authorList>
    </citation>
    <scope>NUCLEOTIDE SEQUENCE [LARGE SCALE GENOMIC DNA]</scope>
</reference>
<evidence type="ECO:0000313" key="12">
    <source>
        <dbReference type="EMBL" id="KUK67438.1"/>
    </source>
</evidence>
<organism evidence="13 15">
    <name type="scientific">Mesotoga infera</name>
    <dbReference type="NCBI Taxonomy" id="1236046"/>
    <lineage>
        <taxon>Bacteria</taxon>
        <taxon>Thermotogati</taxon>
        <taxon>Thermotogota</taxon>
        <taxon>Thermotogae</taxon>
        <taxon>Kosmotogales</taxon>
        <taxon>Kosmotogaceae</taxon>
        <taxon>Mesotoga</taxon>
    </lineage>
</organism>
<keyword evidence="2 10" id="KW-0963">Cytoplasm</keyword>
<evidence type="ECO:0000256" key="7">
    <source>
        <dbReference type="ARBA" id="ARBA00022827"/>
    </source>
</evidence>
<proteinExistence type="inferred from homology"/>
<evidence type="ECO:0000256" key="1">
    <source>
        <dbReference type="ARBA" id="ARBA00001974"/>
    </source>
</evidence>
<dbReference type="NCBIfam" id="TIGR00137">
    <property type="entry name" value="gid_trmFO"/>
    <property type="match status" value="1"/>
</dbReference>
<comment type="catalytic activity">
    <reaction evidence="10">
        <text>uridine(54) in tRNA + (6R)-5,10-methylene-5,6,7,8-tetrahydrofolate + NADH + H(+) = 5-methyluridine(54) in tRNA + (6S)-5,6,7,8-tetrahydrofolate + NAD(+)</text>
        <dbReference type="Rhea" id="RHEA:16873"/>
        <dbReference type="Rhea" id="RHEA-COMP:10167"/>
        <dbReference type="Rhea" id="RHEA-COMP:10193"/>
        <dbReference type="ChEBI" id="CHEBI:15378"/>
        <dbReference type="ChEBI" id="CHEBI:15636"/>
        <dbReference type="ChEBI" id="CHEBI:57453"/>
        <dbReference type="ChEBI" id="CHEBI:57540"/>
        <dbReference type="ChEBI" id="CHEBI:57945"/>
        <dbReference type="ChEBI" id="CHEBI:65315"/>
        <dbReference type="ChEBI" id="CHEBI:74447"/>
        <dbReference type="EC" id="2.1.1.74"/>
    </reaction>
</comment>
<dbReference type="GO" id="GO:0030488">
    <property type="term" value="P:tRNA methylation"/>
    <property type="evidence" value="ECO:0007669"/>
    <property type="project" value="TreeGrafter"/>
</dbReference>
<keyword evidence="7 10" id="KW-0274">FAD</keyword>
<dbReference type="GO" id="GO:0047151">
    <property type="term" value="F:tRNA (uracil(54)-C5)-methyltransferase activity, 5,10-methylenetetrahydrofolate-dependent"/>
    <property type="evidence" value="ECO:0007669"/>
    <property type="project" value="UniProtKB-UniRule"/>
</dbReference>
<dbReference type="InterPro" id="IPR036188">
    <property type="entry name" value="FAD/NAD-bd_sf"/>
</dbReference>
<feature type="binding site" evidence="10">
    <location>
        <begin position="7"/>
        <end position="12"/>
    </location>
    <ligand>
        <name>FAD</name>
        <dbReference type="ChEBI" id="CHEBI:57692"/>
    </ligand>
</feature>
<comment type="subcellular location">
    <subcellularLocation>
        <location evidence="10">Cytoplasm</location>
    </subcellularLocation>
</comment>
<dbReference type="EMBL" id="LGGW01000010">
    <property type="protein sequence ID" value="KUK91071.1"/>
    <property type="molecule type" value="Genomic_DNA"/>
</dbReference>
<evidence type="ECO:0000313" key="13">
    <source>
        <dbReference type="EMBL" id="KUK91071.1"/>
    </source>
</evidence>
<dbReference type="Gene3D" id="3.50.50.60">
    <property type="entry name" value="FAD/NAD(P)-binding domain"/>
    <property type="match status" value="2"/>
</dbReference>
<dbReference type="InterPro" id="IPR040131">
    <property type="entry name" value="MnmG_N"/>
</dbReference>
<dbReference type="EMBL" id="LGGH01000099">
    <property type="protein sequence ID" value="KUK67438.1"/>
    <property type="molecule type" value="Genomic_DNA"/>
</dbReference>
<dbReference type="Proteomes" id="UP000055014">
    <property type="component" value="Unassembled WGS sequence"/>
</dbReference>
<protein>
    <recommendedName>
        <fullName evidence="10">Methylenetetrahydrofolate--tRNA-(uracil-5-)-methyltransferase TrmFO</fullName>
        <ecNumber evidence="10">2.1.1.74</ecNumber>
    </recommendedName>
    <alternativeName>
        <fullName evidence="10">Folate-dependent tRNA (uracil-5-)-methyltransferase</fullName>
    </alternativeName>
    <alternativeName>
        <fullName evidence="10">Folate-dependent tRNA(M-5-U54)-methyltransferase</fullName>
    </alternativeName>
</protein>
<dbReference type="InterPro" id="IPR002218">
    <property type="entry name" value="MnmG-rel"/>
</dbReference>
<dbReference type="AlphaFoldDB" id="A0A101I9A1"/>
<comment type="function">
    <text evidence="10">Catalyzes the folate-dependent formation of 5-methyl-uridine at position 54 (M-5-U54) in all tRNAs.</text>
</comment>
<feature type="domain" description="MnmG N-terminal" evidence="11">
    <location>
        <begin position="3"/>
        <end position="363"/>
    </location>
</feature>
<reference evidence="13" key="1">
    <citation type="journal article" date="2015" name="MBio">
        <title>Genome-resolved metagenomic analysis reveals roles for candidate phyla and other microbial community members in biogeochemical transformations in oil reservoirs.</title>
        <authorList>
            <person name="Hu P."/>
            <person name="Tom L."/>
            <person name="Singh A."/>
            <person name="Thomas B.C."/>
            <person name="Baker B.J."/>
            <person name="Piceno Y.M."/>
            <person name="Andersen G.L."/>
            <person name="Banfield J.F."/>
        </authorList>
    </citation>
    <scope>NUCLEOTIDE SEQUENCE [LARGE SCALE GENOMIC DNA]</scope>
    <source>
        <strain evidence="12">46_47</strain>
        <strain evidence="13">46_70</strain>
    </source>
</reference>
<evidence type="ECO:0000256" key="2">
    <source>
        <dbReference type="ARBA" id="ARBA00022490"/>
    </source>
</evidence>
<gene>
    <name evidence="10" type="primary">trmFO</name>
    <name evidence="12" type="ORF">XD86_0761</name>
    <name evidence="13" type="ORF">XE02_0239</name>
</gene>
<dbReference type="PANTHER" id="PTHR11806">
    <property type="entry name" value="GLUCOSE INHIBITED DIVISION PROTEIN A"/>
    <property type="match status" value="1"/>
</dbReference>
<keyword evidence="6 10" id="KW-0819">tRNA processing</keyword>
<dbReference type="HAMAP" id="MF_01037">
    <property type="entry name" value="TrmFO"/>
    <property type="match status" value="1"/>
</dbReference>
<dbReference type="EC" id="2.1.1.74" evidence="10"/>
<dbReference type="GO" id="GO:0005829">
    <property type="term" value="C:cytosol"/>
    <property type="evidence" value="ECO:0007669"/>
    <property type="project" value="TreeGrafter"/>
</dbReference>
<dbReference type="GO" id="GO:0002098">
    <property type="term" value="P:tRNA wobble uridine modification"/>
    <property type="evidence" value="ECO:0007669"/>
    <property type="project" value="TreeGrafter"/>
</dbReference>
<evidence type="ECO:0000256" key="4">
    <source>
        <dbReference type="ARBA" id="ARBA00022630"/>
    </source>
</evidence>
<dbReference type="NCBIfam" id="NF003739">
    <property type="entry name" value="PRK05335.1"/>
    <property type="match status" value="1"/>
</dbReference>
<dbReference type="GO" id="GO:0050660">
    <property type="term" value="F:flavin adenine dinucleotide binding"/>
    <property type="evidence" value="ECO:0007669"/>
    <property type="project" value="UniProtKB-UniRule"/>
</dbReference>
<evidence type="ECO:0000256" key="8">
    <source>
        <dbReference type="ARBA" id="ARBA00022857"/>
    </source>
</evidence>
<evidence type="ECO:0000313" key="15">
    <source>
        <dbReference type="Proteomes" id="UP000055014"/>
    </source>
</evidence>
<dbReference type="PATRIC" id="fig|1236046.5.peg.1185"/>
<keyword evidence="4 10" id="KW-0285">Flavoprotein</keyword>
<evidence type="ECO:0000256" key="3">
    <source>
        <dbReference type="ARBA" id="ARBA00022603"/>
    </source>
</evidence>
<evidence type="ECO:0000256" key="6">
    <source>
        <dbReference type="ARBA" id="ARBA00022694"/>
    </source>
</evidence>
<evidence type="ECO:0000256" key="5">
    <source>
        <dbReference type="ARBA" id="ARBA00022679"/>
    </source>
</evidence>
<keyword evidence="3 10" id="KW-0489">Methyltransferase</keyword>
<accession>A0A101I9A1</accession>
<dbReference type="SUPFAM" id="SSF51905">
    <property type="entry name" value="FAD/NAD(P)-binding domain"/>
    <property type="match status" value="1"/>
</dbReference>
<evidence type="ECO:0000256" key="10">
    <source>
        <dbReference type="HAMAP-Rule" id="MF_01037"/>
    </source>
</evidence>